<dbReference type="EMBL" id="JQFZ01000308">
    <property type="protein sequence ID" value="KGO51185.1"/>
    <property type="molecule type" value="Genomic_DNA"/>
</dbReference>
<dbReference type="PhylomeDB" id="A0A0A2INK5"/>
<feature type="transmembrane region" description="Helical" evidence="6">
    <location>
        <begin position="171"/>
        <end position="193"/>
    </location>
</feature>
<proteinExistence type="predicted"/>
<dbReference type="AlphaFoldDB" id="A0A0A2INK5"/>
<dbReference type="STRING" id="27334.A0A0A2INK5"/>
<evidence type="ECO:0000256" key="3">
    <source>
        <dbReference type="ARBA" id="ARBA00022989"/>
    </source>
</evidence>
<dbReference type="Proteomes" id="UP000030143">
    <property type="component" value="Unassembled WGS sequence"/>
</dbReference>
<evidence type="ECO:0000256" key="2">
    <source>
        <dbReference type="ARBA" id="ARBA00022692"/>
    </source>
</evidence>
<dbReference type="PANTHER" id="PTHR15549:SF30">
    <property type="entry name" value="MID2 DOMAIN-CONTAINING PROTEIN"/>
    <property type="match status" value="1"/>
</dbReference>
<dbReference type="GeneID" id="27683399"/>
<comment type="subcellular location">
    <subcellularLocation>
        <location evidence="1">Membrane</location>
        <topology evidence="1">Single-pass membrane protein</topology>
    </subcellularLocation>
</comment>
<dbReference type="RefSeq" id="XP_016594189.1">
    <property type="nucleotide sequence ID" value="XM_016747978.1"/>
</dbReference>
<feature type="region of interest" description="Disordered" evidence="5">
    <location>
        <begin position="119"/>
        <end position="166"/>
    </location>
</feature>
<name>A0A0A2INK5_PENEN</name>
<evidence type="ECO:0000256" key="6">
    <source>
        <dbReference type="SAM" id="Phobius"/>
    </source>
</evidence>
<keyword evidence="9" id="KW-1185">Reference proteome</keyword>
<feature type="compositionally biased region" description="Polar residues" evidence="5">
    <location>
        <begin position="264"/>
        <end position="281"/>
    </location>
</feature>
<evidence type="ECO:0000256" key="7">
    <source>
        <dbReference type="SAM" id="SignalP"/>
    </source>
</evidence>
<gene>
    <name evidence="8" type="ORF">PEX2_107100</name>
</gene>
<evidence type="ECO:0000256" key="4">
    <source>
        <dbReference type="ARBA" id="ARBA00023136"/>
    </source>
</evidence>
<feature type="chain" id="PRO_5009752442" description="Mid2 domain-containing protein" evidence="7">
    <location>
        <begin position="17"/>
        <end position="281"/>
    </location>
</feature>
<evidence type="ECO:0000256" key="5">
    <source>
        <dbReference type="SAM" id="MobiDB-lite"/>
    </source>
</evidence>
<feature type="region of interest" description="Disordered" evidence="5">
    <location>
        <begin position="233"/>
        <end position="281"/>
    </location>
</feature>
<evidence type="ECO:0000313" key="8">
    <source>
        <dbReference type="EMBL" id="KGO51185.1"/>
    </source>
</evidence>
<evidence type="ECO:0000313" key="9">
    <source>
        <dbReference type="Proteomes" id="UP000030143"/>
    </source>
</evidence>
<organism evidence="8 9">
    <name type="scientific">Penicillium expansum</name>
    <name type="common">Blue mold rot fungus</name>
    <dbReference type="NCBI Taxonomy" id="27334"/>
    <lineage>
        <taxon>Eukaryota</taxon>
        <taxon>Fungi</taxon>
        <taxon>Dikarya</taxon>
        <taxon>Ascomycota</taxon>
        <taxon>Pezizomycotina</taxon>
        <taxon>Eurotiomycetes</taxon>
        <taxon>Eurotiomycetidae</taxon>
        <taxon>Eurotiales</taxon>
        <taxon>Aspergillaceae</taxon>
        <taxon>Penicillium</taxon>
    </lineage>
</organism>
<reference evidence="8 9" key="1">
    <citation type="journal article" date="2015" name="Mol. Plant Microbe Interact.">
        <title>Genome, transcriptome, and functional analyses of Penicillium expansum provide new insights into secondary metabolism and pathogenicity.</title>
        <authorList>
            <person name="Ballester A.R."/>
            <person name="Marcet-Houben M."/>
            <person name="Levin E."/>
            <person name="Sela N."/>
            <person name="Selma-Lazaro C."/>
            <person name="Carmona L."/>
            <person name="Wisniewski M."/>
            <person name="Droby S."/>
            <person name="Gonzalez-Candelas L."/>
            <person name="Gabaldon T."/>
        </authorList>
    </citation>
    <scope>NUCLEOTIDE SEQUENCE [LARGE SCALE GENOMIC DNA]</scope>
    <source>
        <strain evidence="8 9">MD-8</strain>
    </source>
</reference>
<dbReference type="GO" id="GO:0071944">
    <property type="term" value="C:cell periphery"/>
    <property type="evidence" value="ECO:0007669"/>
    <property type="project" value="UniProtKB-ARBA"/>
</dbReference>
<dbReference type="PANTHER" id="PTHR15549">
    <property type="entry name" value="PAIRED IMMUNOGLOBULIN-LIKE TYPE 2 RECEPTOR"/>
    <property type="match status" value="1"/>
</dbReference>
<keyword evidence="4 6" id="KW-0472">Membrane</keyword>
<keyword evidence="2 6" id="KW-0812">Transmembrane</keyword>
<evidence type="ECO:0000256" key="1">
    <source>
        <dbReference type="ARBA" id="ARBA00004167"/>
    </source>
</evidence>
<dbReference type="VEuPathDB" id="FungiDB:PEXP_108260"/>
<evidence type="ECO:0008006" key="10">
    <source>
        <dbReference type="Google" id="ProtNLM"/>
    </source>
</evidence>
<keyword evidence="3 6" id="KW-1133">Transmembrane helix</keyword>
<dbReference type="HOGENOM" id="CLU_081335_0_0_1"/>
<dbReference type="InterPro" id="IPR051694">
    <property type="entry name" value="Immunoregulatory_rcpt-like"/>
</dbReference>
<dbReference type="OrthoDB" id="4505626at2759"/>
<dbReference type="GO" id="GO:0016020">
    <property type="term" value="C:membrane"/>
    <property type="evidence" value="ECO:0007669"/>
    <property type="project" value="UniProtKB-SubCell"/>
</dbReference>
<protein>
    <recommendedName>
        <fullName evidence="10">Mid2 domain-containing protein</fullName>
    </recommendedName>
</protein>
<feature type="signal peptide" evidence="7">
    <location>
        <begin position="1"/>
        <end position="16"/>
    </location>
</feature>
<sequence>MMLPLCALLLIPLVNAWTFRYTNATDATEIVRGQEAQNCTNSPIGKEKLFTWDPEGSDLCVSIYRDTECVSRAGYSCGIWRRNASEAFAAFDVLLEREIDAKRQTSTLALTSTSTSATTSTAMSTSSSSSSSLSSTTASATATATPTESTAVSTDNAISSSSSGPSLSGGAIAGIVIGVVAAVAIIVALVIIFMRKRNKKNATVANQSGGYGPHEADTTGTSISGTTAVMEKAADSVTRPFRPPPGSQVVELVGDEGSAELGSSPISEMDGNSTKRNLNRS</sequence>
<keyword evidence="7" id="KW-0732">Signal</keyword>
<accession>A0A0A2INK5</accession>
<comment type="caution">
    <text evidence="8">The sequence shown here is derived from an EMBL/GenBank/DDBJ whole genome shotgun (WGS) entry which is preliminary data.</text>
</comment>